<proteinExistence type="predicted"/>
<keyword evidence="2" id="KW-1185">Reference proteome</keyword>
<evidence type="ECO:0000313" key="1">
    <source>
        <dbReference type="EMBL" id="KAG8652222.1"/>
    </source>
</evidence>
<accession>A0ACB7HHY0</accession>
<dbReference type="EMBL" id="CM004392">
    <property type="protein sequence ID" value="KAG8652222.1"/>
    <property type="molecule type" value="Genomic_DNA"/>
</dbReference>
<evidence type="ECO:0000313" key="2">
    <source>
        <dbReference type="Proteomes" id="UP000091857"/>
    </source>
</evidence>
<protein>
    <submittedName>
        <fullName evidence="1">Uncharacterized protein</fullName>
    </submittedName>
</protein>
<comment type="caution">
    <text evidence="1">The sequence shown here is derived from an EMBL/GenBank/DDBJ whole genome shotgun (WGS) entry which is preliminary data.</text>
</comment>
<name>A0ACB7HHY0_MANES</name>
<reference evidence="2" key="1">
    <citation type="journal article" date="2016" name="Nat. Biotechnol.">
        <title>Sequencing wild and cultivated cassava and related species reveals extensive interspecific hybridization and genetic diversity.</title>
        <authorList>
            <person name="Bredeson J.V."/>
            <person name="Lyons J.B."/>
            <person name="Prochnik S.E."/>
            <person name="Wu G.A."/>
            <person name="Ha C.M."/>
            <person name="Edsinger-Gonzales E."/>
            <person name="Grimwood J."/>
            <person name="Schmutz J."/>
            <person name="Rabbi I.Y."/>
            <person name="Egesi C."/>
            <person name="Nauluvula P."/>
            <person name="Lebot V."/>
            <person name="Ndunguru J."/>
            <person name="Mkamilo G."/>
            <person name="Bart R.S."/>
            <person name="Setter T.L."/>
            <person name="Gleadow R.M."/>
            <person name="Kulakow P."/>
            <person name="Ferguson M.E."/>
            <person name="Rounsley S."/>
            <person name="Rokhsar D.S."/>
        </authorList>
    </citation>
    <scope>NUCLEOTIDE SEQUENCE [LARGE SCALE GENOMIC DNA]</scope>
    <source>
        <strain evidence="2">cv. AM560-2</strain>
    </source>
</reference>
<gene>
    <name evidence="1" type="ORF">MANES_06G065350v8</name>
</gene>
<organism evidence="1 2">
    <name type="scientific">Manihot esculenta</name>
    <name type="common">Cassava</name>
    <name type="synonym">Jatropha manihot</name>
    <dbReference type="NCBI Taxonomy" id="3983"/>
    <lineage>
        <taxon>Eukaryota</taxon>
        <taxon>Viridiplantae</taxon>
        <taxon>Streptophyta</taxon>
        <taxon>Embryophyta</taxon>
        <taxon>Tracheophyta</taxon>
        <taxon>Spermatophyta</taxon>
        <taxon>Magnoliopsida</taxon>
        <taxon>eudicotyledons</taxon>
        <taxon>Gunneridae</taxon>
        <taxon>Pentapetalae</taxon>
        <taxon>rosids</taxon>
        <taxon>fabids</taxon>
        <taxon>Malpighiales</taxon>
        <taxon>Euphorbiaceae</taxon>
        <taxon>Crotonoideae</taxon>
        <taxon>Manihoteae</taxon>
        <taxon>Manihot</taxon>
    </lineage>
</organism>
<sequence>MAENLPLKGLGDDFSEQILTVQPDCGSGGGRGAAKVVGSTMPMMGLQLGTPDAGGLRTNNIGMMPLRLNLEHHGFLRQQKDRGGALDILIMPIIMFLHLLQLLESMQVSLFYLLFCAFE</sequence>
<dbReference type="Proteomes" id="UP000091857">
    <property type="component" value="Chromosome 6"/>
</dbReference>